<dbReference type="Proteomes" id="UP000626242">
    <property type="component" value="Unassembled WGS sequence"/>
</dbReference>
<evidence type="ECO:0000313" key="3">
    <source>
        <dbReference type="Proteomes" id="UP000626242"/>
    </source>
</evidence>
<accession>A0ABR8WK47</accession>
<protein>
    <recommendedName>
        <fullName evidence="4">Coproporphyrinogen III oxidase</fullName>
    </recommendedName>
</protein>
<organism evidence="2 3">
    <name type="scientific">Kaistella pullorum</name>
    <dbReference type="NCBI Taxonomy" id="2763074"/>
    <lineage>
        <taxon>Bacteria</taxon>
        <taxon>Pseudomonadati</taxon>
        <taxon>Bacteroidota</taxon>
        <taxon>Flavobacteriia</taxon>
        <taxon>Flavobacteriales</taxon>
        <taxon>Weeksellaceae</taxon>
        <taxon>Chryseobacterium group</taxon>
        <taxon>Kaistella</taxon>
    </lineage>
</organism>
<sequence>MKKTLFVGIAVVAFALSSCKKSENTENMSTDSSMTGTTDSMMVSPDTMAAPNADSINTTVMPDATGTGTGTTTDADSAR</sequence>
<gene>
    <name evidence="2" type="ORF">H9628_02300</name>
</gene>
<evidence type="ECO:0000313" key="2">
    <source>
        <dbReference type="EMBL" id="MBD8017292.1"/>
    </source>
</evidence>
<name>A0ABR8WK47_9FLAO</name>
<dbReference type="PROSITE" id="PS51257">
    <property type="entry name" value="PROKAR_LIPOPROTEIN"/>
    <property type="match status" value="1"/>
</dbReference>
<dbReference type="EMBL" id="JACSPS010000001">
    <property type="protein sequence ID" value="MBD8017292.1"/>
    <property type="molecule type" value="Genomic_DNA"/>
</dbReference>
<feature type="compositionally biased region" description="Low complexity" evidence="1">
    <location>
        <begin position="28"/>
        <end position="42"/>
    </location>
</feature>
<comment type="caution">
    <text evidence="2">The sequence shown here is derived from an EMBL/GenBank/DDBJ whole genome shotgun (WGS) entry which is preliminary data.</text>
</comment>
<feature type="region of interest" description="Disordered" evidence="1">
    <location>
        <begin position="21"/>
        <end position="79"/>
    </location>
</feature>
<evidence type="ECO:0000256" key="1">
    <source>
        <dbReference type="SAM" id="MobiDB-lite"/>
    </source>
</evidence>
<dbReference type="RefSeq" id="WP_251832498.1">
    <property type="nucleotide sequence ID" value="NZ_JACSPS010000001.1"/>
</dbReference>
<proteinExistence type="predicted"/>
<keyword evidence="3" id="KW-1185">Reference proteome</keyword>
<reference evidence="2 3" key="1">
    <citation type="submission" date="2020-08" db="EMBL/GenBank/DDBJ databases">
        <title>A Genomic Blueprint of the Chicken Gut Microbiome.</title>
        <authorList>
            <person name="Gilroy R."/>
            <person name="Ravi A."/>
            <person name="Getino M."/>
            <person name="Pursley I."/>
            <person name="Horton D.L."/>
            <person name="Alikhan N.-F."/>
            <person name="Baker D."/>
            <person name="Gharbi K."/>
            <person name="Hall N."/>
            <person name="Watson M."/>
            <person name="Adriaenssens E.M."/>
            <person name="Foster-Nyarko E."/>
            <person name="Jarju S."/>
            <person name="Secka A."/>
            <person name="Antonio M."/>
            <person name="Oren A."/>
            <person name="Chaudhuri R."/>
            <person name="La Ragione R.M."/>
            <person name="Hildebrand F."/>
            <person name="Pallen M.J."/>
        </authorList>
    </citation>
    <scope>NUCLEOTIDE SEQUENCE [LARGE SCALE GENOMIC DNA]</scope>
    <source>
        <strain evidence="2 3">Sa1CVA4</strain>
    </source>
</reference>
<evidence type="ECO:0008006" key="4">
    <source>
        <dbReference type="Google" id="ProtNLM"/>
    </source>
</evidence>
<feature type="compositionally biased region" description="Low complexity" evidence="1">
    <location>
        <begin position="63"/>
        <end position="79"/>
    </location>
</feature>